<dbReference type="GO" id="GO:0006310">
    <property type="term" value="P:DNA recombination"/>
    <property type="evidence" value="ECO:0007669"/>
    <property type="project" value="UniProtKB-KW"/>
</dbReference>
<proteinExistence type="predicted"/>
<dbReference type="GO" id="GO:0015074">
    <property type="term" value="P:DNA integration"/>
    <property type="evidence" value="ECO:0007669"/>
    <property type="project" value="UniProtKB-KW"/>
</dbReference>
<dbReference type="SUPFAM" id="SSF56349">
    <property type="entry name" value="DNA breaking-rejoining enzymes"/>
    <property type="match status" value="1"/>
</dbReference>
<name>A0A1Z3M0R0_BREDI</name>
<dbReference type="Proteomes" id="UP000197024">
    <property type="component" value="Chromosome"/>
</dbReference>
<gene>
    <name evidence="5" type="ORF">CD943_14690</name>
</gene>
<evidence type="ECO:0000256" key="1">
    <source>
        <dbReference type="ARBA" id="ARBA00022908"/>
    </source>
</evidence>
<dbReference type="Pfam" id="PF00589">
    <property type="entry name" value="Phage_integrase"/>
    <property type="match status" value="1"/>
</dbReference>
<evidence type="ECO:0000313" key="5">
    <source>
        <dbReference type="EMBL" id="ASD28028.1"/>
    </source>
</evidence>
<dbReference type="Gene3D" id="1.10.150.130">
    <property type="match status" value="1"/>
</dbReference>
<keyword evidence="1" id="KW-0229">DNA integration</keyword>
<keyword evidence="2" id="KW-0238">DNA-binding</keyword>
<reference evidence="5 6" key="2">
    <citation type="submission" date="2017-06" db="EMBL/GenBank/DDBJ databases">
        <authorList>
            <person name="Kim H.J."/>
            <person name="Triplett B.A."/>
        </authorList>
    </citation>
    <scope>NUCLEOTIDE SEQUENCE [LARGE SCALE GENOMIC DNA]</scope>
    <source>
        <strain evidence="5 6">BZC3</strain>
    </source>
</reference>
<evidence type="ECO:0000313" key="6">
    <source>
        <dbReference type="Proteomes" id="UP000197024"/>
    </source>
</evidence>
<reference evidence="5 6" key="1">
    <citation type="submission" date="2017-06" db="EMBL/GenBank/DDBJ databases">
        <title>Biodegradation of gentamicin by bacterial consortia AMQD4 in synthetic medium and raw gentamicin sewage.</title>
        <authorList>
            <person name="Chang H."/>
            <person name="Feng Y."/>
            <person name="Li Z."/>
            <person name="Xue J."/>
            <person name="Cheng D."/>
        </authorList>
    </citation>
    <scope>NUCLEOTIDE SEQUENCE [LARGE SCALE GENOMIC DNA]</scope>
    <source>
        <strain evidence="5 6">BZC3</strain>
    </source>
</reference>
<evidence type="ECO:0000256" key="3">
    <source>
        <dbReference type="ARBA" id="ARBA00023172"/>
    </source>
</evidence>
<accession>A0A1Z3M0R0</accession>
<dbReference type="InterPro" id="IPR050090">
    <property type="entry name" value="Tyrosine_recombinase_XerCD"/>
</dbReference>
<dbReference type="InterPro" id="IPR011010">
    <property type="entry name" value="DNA_brk_join_enz"/>
</dbReference>
<organism evidence="5 6">
    <name type="scientific">Brevundimonas diminuta</name>
    <name type="common">Pseudomonas diminuta</name>
    <dbReference type="NCBI Taxonomy" id="293"/>
    <lineage>
        <taxon>Bacteria</taxon>
        <taxon>Pseudomonadati</taxon>
        <taxon>Pseudomonadota</taxon>
        <taxon>Alphaproteobacteria</taxon>
        <taxon>Caulobacterales</taxon>
        <taxon>Caulobacteraceae</taxon>
        <taxon>Brevundimonas</taxon>
    </lineage>
</organism>
<dbReference type="InterPro" id="IPR002104">
    <property type="entry name" value="Integrase_catalytic"/>
</dbReference>
<keyword evidence="3" id="KW-0233">DNA recombination</keyword>
<dbReference type="GO" id="GO:0003677">
    <property type="term" value="F:DNA binding"/>
    <property type="evidence" value="ECO:0007669"/>
    <property type="project" value="UniProtKB-KW"/>
</dbReference>
<dbReference type="PANTHER" id="PTHR30349:SF94">
    <property type="entry name" value="INTEGRASE_RECOMBINASE HI_1414-RELATED"/>
    <property type="match status" value="1"/>
</dbReference>
<protein>
    <submittedName>
        <fullName evidence="5">Integrase</fullName>
    </submittedName>
</protein>
<dbReference type="CDD" id="cd00796">
    <property type="entry name" value="INT_Rci_Hp1_C"/>
    <property type="match status" value="1"/>
</dbReference>
<dbReference type="AlphaFoldDB" id="A0A1Z3M0R0"/>
<evidence type="ECO:0000256" key="2">
    <source>
        <dbReference type="ARBA" id="ARBA00023125"/>
    </source>
</evidence>
<evidence type="ECO:0000259" key="4">
    <source>
        <dbReference type="PROSITE" id="PS51898"/>
    </source>
</evidence>
<dbReference type="EMBL" id="CP021995">
    <property type="protein sequence ID" value="ASD28028.1"/>
    <property type="molecule type" value="Genomic_DNA"/>
</dbReference>
<feature type="domain" description="Tyr recombinase" evidence="4">
    <location>
        <begin position="174"/>
        <end position="339"/>
    </location>
</feature>
<dbReference type="InterPro" id="IPR013762">
    <property type="entry name" value="Integrase-like_cat_sf"/>
</dbReference>
<dbReference type="Gene3D" id="1.10.443.10">
    <property type="entry name" value="Intergrase catalytic core"/>
    <property type="match status" value="1"/>
</dbReference>
<dbReference type="InterPro" id="IPR010998">
    <property type="entry name" value="Integrase_recombinase_N"/>
</dbReference>
<dbReference type="PANTHER" id="PTHR30349">
    <property type="entry name" value="PHAGE INTEGRASE-RELATED"/>
    <property type="match status" value="1"/>
</dbReference>
<sequence>MKPVTSVSQRTEMATIRKRGSKWQVQVRRGGFAAQSRSFSQQRDAERWGILKERELDLLESQGRVGVIVCDITVGDLLRRYLTEIVPAKRGASREASMIRVLQRAAFVNVKADKLTPRQVQTHRDFRLKTVGPATVVRELGLLQHGYEVARRTWGYEGLGNPVKDVEKPKLPRGRTRRLAAAEEELLRQMAAQAGNRNLLPVITVALETSMRLGEIVGARWEHFDAEARVLYLPTTKNGVPRTVPLSHGAVKAIGDRDGQDGLIFNTTAEAIKRSFIRVTRRAKIDDLRFHDLRHEAISRLVERGFDLPSVMMFSGHSDHRMLLRYTHLKARSLVERLDQVENSSIPLETS</sequence>
<dbReference type="PROSITE" id="PS51898">
    <property type="entry name" value="TYR_RECOMBINASE"/>
    <property type="match status" value="1"/>
</dbReference>